<dbReference type="EMBL" id="CYXZ01000019">
    <property type="protein sequence ID" value="CUN21718.1"/>
    <property type="molecule type" value="Genomic_DNA"/>
</dbReference>
<evidence type="ECO:0000259" key="3">
    <source>
        <dbReference type="Pfam" id="PF03432"/>
    </source>
</evidence>
<feature type="region of interest" description="Disordered" evidence="2">
    <location>
        <begin position="439"/>
        <end position="460"/>
    </location>
</feature>
<name>A0A173V772_9FIRM</name>
<accession>A0A173V772</accession>
<gene>
    <name evidence="4" type="ORF">ERS852572_02552</name>
</gene>
<feature type="compositionally biased region" description="Basic and acidic residues" evidence="2">
    <location>
        <begin position="442"/>
        <end position="460"/>
    </location>
</feature>
<dbReference type="InterPro" id="IPR005094">
    <property type="entry name" value="Endonuclease_MobA/VirD2"/>
</dbReference>
<sequence length="460" mass="53846">MAVTKLWKVSVRLGQVLDYTTNPEKTANPEYSAEDYQALKDVLAYAKDEEKTEHEFFCDGINCNVAMARDQFITVKEQFGKTDGIQAYHGYLSFKENEVTPEQAQQIGMEFARKMWGKRFQVVVTTHLNTKHLHCHFVINSVSFADGKRLKDKEKSWYYFRHIADEICLEHKLSIVEKPELHRSPAYLTMKDEAGMPTRYNNAKKAIDEAIAMSRNLRQFQYELSVMGYHSNFSPNRKYATVTPKGSEKPIRTYRLGEEYTKEKILERLIANRDNIVFKPFQPKTYIVRQYRLPTRESKIQKVGGLYGLYLYYCYRLGYLPKHNQKQQNTARLHYLLKDDLMKMDELTKQVTLLGKHQIGTDEQLFSYKRSVEDEIKTLTADRTHLRNEIRKVDISDERLSAAKIKISAISERLKELRKEVKLCDGIAKRSGVIADTLSQVKAEEEKSQRKESRNYEQRR</sequence>
<dbReference type="PaxDb" id="166486-ERS852572_02552"/>
<evidence type="ECO:0000313" key="5">
    <source>
        <dbReference type="Proteomes" id="UP000095350"/>
    </source>
</evidence>
<keyword evidence="1" id="KW-0175">Coiled coil</keyword>
<organism evidence="4 5">
    <name type="scientific">Roseburia intestinalis</name>
    <dbReference type="NCBI Taxonomy" id="166486"/>
    <lineage>
        <taxon>Bacteria</taxon>
        <taxon>Bacillati</taxon>
        <taxon>Bacillota</taxon>
        <taxon>Clostridia</taxon>
        <taxon>Lachnospirales</taxon>
        <taxon>Lachnospiraceae</taxon>
        <taxon>Roseburia</taxon>
    </lineage>
</organism>
<evidence type="ECO:0000256" key="1">
    <source>
        <dbReference type="SAM" id="Coils"/>
    </source>
</evidence>
<feature type="domain" description="MobA/VirD2-like nuclease" evidence="3">
    <location>
        <begin position="45"/>
        <end position="173"/>
    </location>
</feature>
<dbReference type="Proteomes" id="UP000095350">
    <property type="component" value="Unassembled WGS sequence"/>
</dbReference>
<evidence type="ECO:0000256" key="2">
    <source>
        <dbReference type="SAM" id="MobiDB-lite"/>
    </source>
</evidence>
<dbReference type="AlphaFoldDB" id="A0A173V772"/>
<reference evidence="4 5" key="1">
    <citation type="submission" date="2015-09" db="EMBL/GenBank/DDBJ databases">
        <authorList>
            <consortium name="Pathogen Informatics"/>
        </authorList>
    </citation>
    <scope>NUCLEOTIDE SEQUENCE [LARGE SCALE GENOMIC DNA]</scope>
    <source>
        <strain evidence="4 5">2789STDY5834960</strain>
    </source>
</reference>
<dbReference type="Pfam" id="PF03432">
    <property type="entry name" value="Relaxase"/>
    <property type="match status" value="1"/>
</dbReference>
<feature type="coiled-coil region" evidence="1">
    <location>
        <begin position="369"/>
        <end position="420"/>
    </location>
</feature>
<dbReference type="OrthoDB" id="9762440at2"/>
<proteinExistence type="predicted"/>
<dbReference type="RefSeq" id="WP_055194934.1">
    <property type="nucleotide sequence ID" value="NZ_CABIYH010000019.1"/>
</dbReference>
<protein>
    <submittedName>
        <fullName evidence="4">Relaxase/Mobilisation nuclease domain</fullName>
    </submittedName>
</protein>
<evidence type="ECO:0000313" key="4">
    <source>
        <dbReference type="EMBL" id="CUN21718.1"/>
    </source>
</evidence>
<dbReference type="STRING" id="166486.ERS852572_02552"/>